<evidence type="ECO:0000256" key="1">
    <source>
        <dbReference type="SAM" id="MobiDB-lite"/>
    </source>
</evidence>
<dbReference type="EMBL" id="BQNB010011762">
    <property type="protein sequence ID" value="GJS94831.1"/>
    <property type="molecule type" value="Genomic_DNA"/>
</dbReference>
<dbReference type="PANTHER" id="PTHR45023">
    <property type="match status" value="1"/>
</dbReference>
<dbReference type="PANTHER" id="PTHR45023:SF13">
    <property type="entry name" value="PUTATIVE-RELATED"/>
    <property type="match status" value="1"/>
</dbReference>
<accession>A0ABQ4ZZP5</accession>
<dbReference type="InterPro" id="IPR029466">
    <property type="entry name" value="NAM-associated_C"/>
</dbReference>
<feature type="region of interest" description="Disordered" evidence="1">
    <location>
        <begin position="148"/>
        <end position="189"/>
    </location>
</feature>
<protein>
    <submittedName>
        <fullName evidence="3">Gamma-glutamyltranspeptidase 1</fullName>
    </submittedName>
</protein>
<evidence type="ECO:0000259" key="2">
    <source>
        <dbReference type="Pfam" id="PF14303"/>
    </source>
</evidence>
<comment type="caution">
    <text evidence="3">The sequence shown here is derived from an EMBL/GenBank/DDBJ whole genome shotgun (WGS) entry which is preliminary data.</text>
</comment>
<gene>
    <name evidence="3" type="ORF">Tco_0801799</name>
</gene>
<dbReference type="Pfam" id="PF14303">
    <property type="entry name" value="NAM-associated"/>
    <property type="match status" value="1"/>
</dbReference>
<keyword evidence="4" id="KW-1185">Reference proteome</keyword>
<evidence type="ECO:0000313" key="3">
    <source>
        <dbReference type="EMBL" id="GJS94831.1"/>
    </source>
</evidence>
<reference evidence="3" key="2">
    <citation type="submission" date="2022-01" db="EMBL/GenBank/DDBJ databases">
        <authorList>
            <person name="Yamashiro T."/>
            <person name="Shiraishi A."/>
            <person name="Satake H."/>
            <person name="Nakayama K."/>
        </authorList>
    </citation>
    <scope>NUCLEOTIDE SEQUENCE</scope>
</reference>
<reference evidence="3" key="1">
    <citation type="journal article" date="2022" name="Int. J. Mol. Sci.">
        <title>Draft Genome of Tanacetum Coccineum: Genomic Comparison of Closely Related Tanacetum-Family Plants.</title>
        <authorList>
            <person name="Yamashiro T."/>
            <person name="Shiraishi A."/>
            <person name="Nakayama K."/>
            <person name="Satake H."/>
        </authorList>
    </citation>
    <scope>NUCLEOTIDE SEQUENCE</scope>
</reference>
<name>A0ABQ4ZZP5_9ASTR</name>
<proteinExistence type="predicted"/>
<dbReference type="Proteomes" id="UP001151760">
    <property type="component" value="Unassembled WGS sequence"/>
</dbReference>
<organism evidence="3 4">
    <name type="scientific">Tanacetum coccineum</name>
    <dbReference type="NCBI Taxonomy" id="301880"/>
    <lineage>
        <taxon>Eukaryota</taxon>
        <taxon>Viridiplantae</taxon>
        <taxon>Streptophyta</taxon>
        <taxon>Embryophyta</taxon>
        <taxon>Tracheophyta</taxon>
        <taxon>Spermatophyta</taxon>
        <taxon>Magnoliopsida</taxon>
        <taxon>eudicotyledons</taxon>
        <taxon>Gunneridae</taxon>
        <taxon>Pentapetalae</taxon>
        <taxon>asterids</taxon>
        <taxon>campanulids</taxon>
        <taxon>Asterales</taxon>
        <taxon>Asteraceae</taxon>
        <taxon>Asteroideae</taxon>
        <taxon>Anthemideae</taxon>
        <taxon>Anthemidinae</taxon>
        <taxon>Tanacetum</taxon>
    </lineage>
</organism>
<evidence type="ECO:0000313" key="4">
    <source>
        <dbReference type="Proteomes" id="UP001151760"/>
    </source>
</evidence>
<feature type="compositionally biased region" description="Basic and acidic residues" evidence="1">
    <location>
        <begin position="163"/>
        <end position="176"/>
    </location>
</feature>
<sequence>MYQNTVREESPVEVTTHLKDVKRGRLLFGMRTYPVALHGPMRKKLRSVKDGFTYLKIVPKVTQGKRDGFLGVRAHDSGAGDEDYFNKALLDYEVEFGVPFTLRHCWEILKKSPKWWEQVVPKYSNPNAAKKSKTSGSSSFNTKSGDASFNLNVDAGDEDENEVHEIPRTMGKDKARDSKKKGAGSSGSSVNINDEALARLMVSELATQTASIVAMKKEKCTAYMEIKRREVDLRERELEMQAYRQRQEDMRFYMQPYDHLTRVKLAHMEAMRAEIKANDLISSSHHLSLSFKMQNEEHSVFAKKRSVD</sequence>
<feature type="domain" description="No apical meristem-associated C-terminal" evidence="2">
    <location>
        <begin position="99"/>
        <end position="258"/>
    </location>
</feature>